<evidence type="ECO:0000313" key="4">
    <source>
        <dbReference type="Proteomes" id="UP000532273"/>
    </source>
</evidence>
<evidence type="ECO:0000313" key="3">
    <source>
        <dbReference type="EMBL" id="MBB4107703.1"/>
    </source>
</evidence>
<dbReference type="AlphaFoldDB" id="A0A7W6K9I4"/>
<evidence type="ECO:0000313" key="5">
    <source>
        <dbReference type="Proteomes" id="UP000642938"/>
    </source>
</evidence>
<name>A0A7W6K9I4_9SPHI</name>
<comment type="caution">
    <text evidence="3">The sequence shown here is derived from an EMBL/GenBank/DDBJ whole genome shotgun (WGS) entry which is preliminary data.</text>
</comment>
<reference evidence="3 4" key="3">
    <citation type="submission" date="2020-08" db="EMBL/GenBank/DDBJ databases">
        <title>Genomic Encyclopedia of Type Strains, Phase IV (KMG-IV): sequencing the most valuable type-strain genomes for metagenomic binning, comparative biology and taxonomic classification.</title>
        <authorList>
            <person name="Goeker M."/>
        </authorList>
    </citation>
    <scope>NUCLEOTIDE SEQUENCE [LARGE SCALE GENOMIC DNA]</scope>
    <source>
        <strain evidence="3 4">DSM 100774</strain>
    </source>
</reference>
<dbReference type="EMBL" id="BMHZ01000001">
    <property type="protein sequence ID" value="GGG97617.1"/>
    <property type="molecule type" value="Genomic_DNA"/>
</dbReference>
<sequence>MKTVTLNEKQYCVSILLDGFTIESKPSSNVSFYGVNKDTKELFVQFKSGSCYFYKEITNDAAIGLINAESVGSYISRNIVGQFTSQKIDAPLIIPTPDQQSLNRLNQLPKGADYESDPEFVNF</sequence>
<evidence type="ECO:0000313" key="2">
    <source>
        <dbReference type="EMBL" id="GGG97617.1"/>
    </source>
</evidence>
<gene>
    <name evidence="2" type="ORF">GCM10007422_09490</name>
    <name evidence="3" type="ORF">GGQ60_001684</name>
</gene>
<dbReference type="Pfam" id="PF13619">
    <property type="entry name" value="KTSC"/>
    <property type="match status" value="1"/>
</dbReference>
<dbReference type="Proteomes" id="UP000532273">
    <property type="component" value="Unassembled WGS sequence"/>
</dbReference>
<proteinExistence type="predicted"/>
<evidence type="ECO:0000259" key="1">
    <source>
        <dbReference type="Pfam" id="PF13619"/>
    </source>
</evidence>
<reference evidence="2" key="1">
    <citation type="journal article" date="2014" name="Int. J. Syst. Evol. Microbiol.">
        <title>Complete genome of a new Firmicutes species belonging to the dominant human colonic microbiota ('Ruminococcus bicirculans') reveals two chromosomes and a selective capacity to utilize plant glucans.</title>
        <authorList>
            <consortium name="NISC Comparative Sequencing Program"/>
            <person name="Wegmann U."/>
            <person name="Louis P."/>
            <person name="Goesmann A."/>
            <person name="Henrissat B."/>
            <person name="Duncan S.H."/>
            <person name="Flint H.J."/>
        </authorList>
    </citation>
    <scope>NUCLEOTIDE SEQUENCE</scope>
    <source>
        <strain evidence="2">CGMCC 1.15287</strain>
    </source>
</reference>
<organism evidence="3 4">
    <name type="scientific">Pedobacter zeae</name>
    <dbReference type="NCBI Taxonomy" id="1737356"/>
    <lineage>
        <taxon>Bacteria</taxon>
        <taxon>Pseudomonadati</taxon>
        <taxon>Bacteroidota</taxon>
        <taxon>Sphingobacteriia</taxon>
        <taxon>Sphingobacteriales</taxon>
        <taxon>Sphingobacteriaceae</taxon>
        <taxon>Pedobacter</taxon>
    </lineage>
</organism>
<dbReference type="EMBL" id="JACIEF010000002">
    <property type="protein sequence ID" value="MBB4107703.1"/>
    <property type="molecule type" value="Genomic_DNA"/>
</dbReference>
<dbReference type="InterPro" id="IPR025309">
    <property type="entry name" value="KTSC_dom"/>
</dbReference>
<accession>A0A7W6K9I4</accession>
<reference evidence="2" key="4">
    <citation type="submission" date="2024-05" db="EMBL/GenBank/DDBJ databases">
        <authorList>
            <person name="Sun Q."/>
            <person name="Zhou Y."/>
        </authorList>
    </citation>
    <scope>NUCLEOTIDE SEQUENCE</scope>
    <source>
        <strain evidence="2">CGMCC 1.15287</strain>
    </source>
</reference>
<dbReference type="Proteomes" id="UP000642938">
    <property type="component" value="Unassembled WGS sequence"/>
</dbReference>
<reference evidence="5" key="2">
    <citation type="journal article" date="2019" name="Int. J. Syst. Evol. Microbiol.">
        <title>The Global Catalogue of Microorganisms (GCM) 10K type strain sequencing project: providing services to taxonomists for standard genome sequencing and annotation.</title>
        <authorList>
            <consortium name="The Broad Institute Genomics Platform"/>
            <consortium name="The Broad Institute Genome Sequencing Center for Infectious Disease"/>
            <person name="Wu L."/>
            <person name="Ma J."/>
        </authorList>
    </citation>
    <scope>NUCLEOTIDE SEQUENCE [LARGE SCALE GENOMIC DNA]</scope>
    <source>
        <strain evidence="5">CGMCC 1.15287</strain>
    </source>
</reference>
<keyword evidence="5" id="KW-1185">Reference proteome</keyword>
<dbReference type="RefSeq" id="WP_183762144.1">
    <property type="nucleotide sequence ID" value="NZ_BMHZ01000001.1"/>
</dbReference>
<feature type="domain" description="KTSC" evidence="1">
    <location>
        <begin position="27"/>
        <end position="83"/>
    </location>
</feature>
<protein>
    <recommendedName>
        <fullName evidence="1">KTSC domain-containing protein</fullName>
    </recommendedName>
</protein>